<dbReference type="PANTHER" id="PTHR16128">
    <property type="entry name" value="FAD/NAD(P)-BINDING OXIDOREDUCTASE FAMILY PROTEIN"/>
    <property type="match status" value="1"/>
</dbReference>
<sequence length="375" mass="40709">MNSVANKVAVVGSGSEHFEPTLSFSGAVCASILARNGVSVTIFESARGPGGRMSQRREVTEEGRELVFDHGAPYFSVSNAEVWDLVREWESRGLVAEWDENFGAFDCISHKFLGIQQEGLTKKYVGVPGMNAICRALCQETGVESKFGVGVGRLEWLEDENLWSLMGLDGQNLGQFQGVVASDKNIVSPRFTNVTGRAPPLDMNLVPGMAVKLQDIPVIPCFALMIAFAEPLSAIPTKGFRVVNSEVLSWACCDSSKPGRSATSERWVLHSTVEYANGIIAQTGLVKPSEATLKKVAEELFHELQSTGLDISQPFFKRAHRWGSAFPGTSIAREEKCLWEKNKRLAICGDFCVSPNIEGAIVSGIAAASKLSSCW</sequence>
<dbReference type="OrthoDB" id="2161133at2759"/>
<dbReference type="Gene3D" id="3.90.660.10">
    <property type="match status" value="1"/>
</dbReference>
<dbReference type="AlphaFoldDB" id="A0A2I4F6M3"/>
<organism evidence="1 2">
    <name type="scientific">Juglans regia</name>
    <name type="common">English walnut</name>
    <dbReference type="NCBI Taxonomy" id="51240"/>
    <lineage>
        <taxon>Eukaryota</taxon>
        <taxon>Viridiplantae</taxon>
        <taxon>Streptophyta</taxon>
        <taxon>Embryophyta</taxon>
        <taxon>Tracheophyta</taxon>
        <taxon>Spermatophyta</taxon>
        <taxon>Magnoliopsida</taxon>
        <taxon>eudicotyledons</taxon>
        <taxon>Gunneridae</taxon>
        <taxon>Pentapetalae</taxon>
        <taxon>rosids</taxon>
        <taxon>fabids</taxon>
        <taxon>Fagales</taxon>
        <taxon>Juglandaceae</taxon>
        <taxon>Juglans</taxon>
    </lineage>
</organism>
<dbReference type="KEGG" id="jre:108996028"/>
<dbReference type="PANTHER" id="PTHR16128:SF5">
    <property type="entry name" value="FAD_NAD(P)-BINDING OXIDOREDUCTASE FAMILY PROTEIN"/>
    <property type="match status" value="1"/>
</dbReference>
<dbReference type="RefSeq" id="XP_018827304.1">
    <property type="nucleotide sequence ID" value="XM_018971759.2"/>
</dbReference>
<gene>
    <name evidence="2" type="primary">LOC108996028</name>
</gene>
<protein>
    <submittedName>
        <fullName evidence="2">Renalase isoform X1</fullName>
    </submittedName>
</protein>
<name>A0A2I4F6M3_JUGRE</name>
<dbReference type="STRING" id="51240.A0A2I4F6M3"/>
<dbReference type="Proteomes" id="UP000235220">
    <property type="component" value="Chromosome 2"/>
</dbReference>
<dbReference type="GeneID" id="108996028"/>
<evidence type="ECO:0000313" key="2">
    <source>
        <dbReference type="RefSeq" id="XP_018827304.1"/>
    </source>
</evidence>
<proteinExistence type="predicted"/>
<dbReference type="Gene3D" id="3.50.50.60">
    <property type="entry name" value="FAD/NAD(P)-binding domain"/>
    <property type="match status" value="1"/>
</dbReference>
<dbReference type="SUPFAM" id="SSF51905">
    <property type="entry name" value="FAD/NAD(P)-binding domain"/>
    <property type="match status" value="1"/>
</dbReference>
<accession>A0A2I4F6M3</accession>
<keyword evidence="1" id="KW-1185">Reference proteome</keyword>
<dbReference type="InterPro" id="IPR036188">
    <property type="entry name" value="FAD/NAD-bd_sf"/>
</dbReference>
<reference evidence="2" key="1">
    <citation type="submission" date="2025-08" db="UniProtKB">
        <authorList>
            <consortium name="RefSeq"/>
        </authorList>
    </citation>
    <scope>IDENTIFICATION</scope>
    <source>
        <tissue evidence="2">Leaves</tissue>
    </source>
</reference>
<evidence type="ECO:0000313" key="1">
    <source>
        <dbReference type="Proteomes" id="UP000235220"/>
    </source>
</evidence>
<dbReference type="FunCoup" id="A0A2I4F6M3">
    <property type="interactions" value="18"/>
</dbReference>
<dbReference type="Pfam" id="PF13450">
    <property type="entry name" value="NAD_binding_8"/>
    <property type="match status" value="1"/>
</dbReference>
<dbReference type="Gramene" id="Jr02_09360_p1">
    <property type="protein sequence ID" value="cds.Jr02_09360_p1"/>
    <property type="gene ID" value="Jr02_09360"/>
</dbReference>